<gene>
    <name evidence="3" type="ORF">EMPS_09286</name>
</gene>
<feature type="region of interest" description="Disordered" evidence="1">
    <location>
        <begin position="603"/>
        <end position="688"/>
    </location>
</feature>
<name>A0A9P3M091_9FUNG</name>
<dbReference type="AlphaFoldDB" id="A0A9P3M091"/>
<evidence type="ECO:0000313" key="3">
    <source>
        <dbReference type="EMBL" id="GJJ76927.1"/>
    </source>
</evidence>
<feature type="compositionally biased region" description="Polar residues" evidence="1">
    <location>
        <begin position="752"/>
        <end position="764"/>
    </location>
</feature>
<dbReference type="Gene3D" id="3.40.50.1820">
    <property type="entry name" value="alpha/beta hydrolase"/>
    <property type="match status" value="1"/>
</dbReference>
<accession>A0A9P3M091</accession>
<dbReference type="InterPro" id="IPR029058">
    <property type="entry name" value="AB_hydrolase_fold"/>
</dbReference>
<reference evidence="3" key="1">
    <citation type="submission" date="2021-11" db="EMBL/GenBank/DDBJ databases">
        <authorList>
            <person name="Herlambang A."/>
            <person name="Guo Y."/>
            <person name="Takashima Y."/>
            <person name="Nishizawa T."/>
        </authorList>
    </citation>
    <scope>NUCLEOTIDE SEQUENCE</scope>
    <source>
        <strain evidence="3">E1425</strain>
    </source>
</reference>
<dbReference type="Pfam" id="PF12146">
    <property type="entry name" value="Hydrolase_4"/>
    <property type="match status" value="1"/>
</dbReference>
<dbReference type="Proteomes" id="UP000827284">
    <property type="component" value="Unassembled WGS sequence"/>
</dbReference>
<protein>
    <recommendedName>
        <fullName evidence="2">Serine aminopeptidase S33 domain-containing protein</fullName>
    </recommendedName>
</protein>
<evidence type="ECO:0000313" key="4">
    <source>
        <dbReference type="Proteomes" id="UP000827284"/>
    </source>
</evidence>
<evidence type="ECO:0000259" key="2">
    <source>
        <dbReference type="Pfam" id="PF12146"/>
    </source>
</evidence>
<sequence length="792" mass="86520">MPFVQPTGVAVGRPSGVAPLINSFNDQIRRSDSSGTGFSSLRKKNNEKSCHVVNSWVKSSTNLFYFATKDQHSVPKRKEVGTKGHKAAKTSNDHDGTIWIFTKTWQPVGVAVQSVVVFVHDVVEHCERYQPMFAAFAGKGIEVQSFDLPGFGETGVRADAQGITGGYDALLKEIDSAIDRACASRPQKPIFLMGHGMGGALALNYVCGLGLRITSLAGLISSSPYLKPALAGAGSRFPGTYNRLGKWHPHLSIRFPVIPEELTREVEEQERHQEDGLIMDSVSMQCLGDMIYQGQKVLTKRWRHFPAQLPTMLVHGTADPICSFLATQQLSQQIIQKLKPDSFVFKSWKGGMHDPHWDVDAQSVRSEYVHWIRSSYRRYVKAPLEPEMVASITIKSARIRNRRSSIAAAQREKEEERQRKKLAKEQERLSPQKKNGPGSKSKDGNEFAMATASASSETFGIQQNGSFENRIDLTTPAATSALEGSEGKVSDKKTKDKKKIKAEKPKKLSKAEKKQIELEQKKALQAQLQEQTQRQQQEQLQDQQQAQPQEQQAASLDMVNVVVNGVPGVETPQTLAPEAIETEGLSIPTLSLPDQVAELHSALLTAASMGTQPPISSQEDSPDHDQLSSQSSNEERTSESKSLSLVAPIEIAPSTEPGTDPGSTETALHPPENPSDMQPSSETADQETFVLATVAEPAIGAEVVSTETTSVLGEDVAAKELNNDVSSVEPEQERLSEEQNSSEHTPEMIQESIHNTESDASSEVHTPEMLALPSSMEKEVEIAAPLSAGIVG</sequence>
<feature type="region of interest" description="Disordered" evidence="1">
    <location>
        <begin position="402"/>
        <end position="445"/>
    </location>
</feature>
<proteinExistence type="predicted"/>
<feature type="domain" description="Serine aminopeptidase S33" evidence="2">
    <location>
        <begin position="113"/>
        <end position="358"/>
    </location>
</feature>
<comment type="caution">
    <text evidence="3">The sequence shown here is derived from an EMBL/GenBank/DDBJ whole genome shotgun (WGS) entry which is preliminary data.</text>
</comment>
<dbReference type="InterPro" id="IPR051044">
    <property type="entry name" value="MAG_DAG_Lipase"/>
</dbReference>
<feature type="compositionally biased region" description="Low complexity" evidence="1">
    <location>
        <begin position="523"/>
        <end position="553"/>
    </location>
</feature>
<dbReference type="InterPro" id="IPR022742">
    <property type="entry name" value="Hydrolase_4"/>
</dbReference>
<dbReference type="OrthoDB" id="10249433at2759"/>
<dbReference type="EMBL" id="BQFW01000013">
    <property type="protein sequence ID" value="GJJ76927.1"/>
    <property type="molecule type" value="Genomic_DNA"/>
</dbReference>
<feature type="region of interest" description="Disordered" evidence="1">
    <location>
        <begin position="720"/>
        <end position="776"/>
    </location>
</feature>
<feature type="region of interest" description="Disordered" evidence="1">
    <location>
        <begin position="478"/>
        <end position="553"/>
    </location>
</feature>
<evidence type="ECO:0000256" key="1">
    <source>
        <dbReference type="SAM" id="MobiDB-lite"/>
    </source>
</evidence>
<feature type="compositionally biased region" description="Basic and acidic residues" evidence="1">
    <location>
        <begin position="502"/>
        <end position="522"/>
    </location>
</feature>
<feature type="compositionally biased region" description="Polar residues" evidence="1">
    <location>
        <begin position="608"/>
        <end position="619"/>
    </location>
</feature>
<reference evidence="3" key="2">
    <citation type="journal article" date="2022" name="Microbiol. Resour. Announc.">
        <title>Whole-Genome Sequence of Entomortierella parvispora E1425, a Mucoromycotan Fungus Associated with Burkholderiaceae-Related Endosymbiotic Bacteria.</title>
        <authorList>
            <person name="Herlambang A."/>
            <person name="Guo Y."/>
            <person name="Takashima Y."/>
            <person name="Narisawa K."/>
            <person name="Ohta H."/>
            <person name="Nishizawa T."/>
        </authorList>
    </citation>
    <scope>NUCLEOTIDE SEQUENCE</scope>
    <source>
        <strain evidence="3">E1425</strain>
    </source>
</reference>
<feature type="compositionally biased region" description="Basic and acidic residues" evidence="1">
    <location>
        <begin position="410"/>
        <end position="430"/>
    </location>
</feature>
<dbReference type="InterPro" id="IPR000073">
    <property type="entry name" value="AB_hydrolase_1"/>
</dbReference>
<feature type="compositionally biased region" description="Basic and acidic residues" evidence="1">
    <location>
        <begin position="485"/>
        <end position="494"/>
    </location>
</feature>
<keyword evidence="4" id="KW-1185">Reference proteome</keyword>
<dbReference type="SUPFAM" id="SSF53474">
    <property type="entry name" value="alpha/beta-Hydrolases"/>
    <property type="match status" value="1"/>
</dbReference>
<organism evidence="3 4">
    <name type="scientific">Entomortierella parvispora</name>
    <dbReference type="NCBI Taxonomy" id="205924"/>
    <lineage>
        <taxon>Eukaryota</taxon>
        <taxon>Fungi</taxon>
        <taxon>Fungi incertae sedis</taxon>
        <taxon>Mucoromycota</taxon>
        <taxon>Mortierellomycotina</taxon>
        <taxon>Mortierellomycetes</taxon>
        <taxon>Mortierellales</taxon>
        <taxon>Mortierellaceae</taxon>
        <taxon>Entomortierella</taxon>
    </lineage>
</organism>
<dbReference type="PANTHER" id="PTHR11614">
    <property type="entry name" value="PHOSPHOLIPASE-RELATED"/>
    <property type="match status" value="1"/>
</dbReference>
<dbReference type="PRINTS" id="PR00111">
    <property type="entry name" value="ABHYDROLASE"/>
</dbReference>